<organism evidence="1 2">
    <name type="scientific">Bradymonas sediminis</name>
    <dbReference type="NCBI Taxonomy" id="1548548"/>
    <lineage>
        <taxon>Bacteria</taxon>
        <taxon>Deltaproteobacteria</taxon>
        <taxon>Bradymonadales</taxon>
        <taxon>Bradymonadaceae</taxon>
        <taxon>Bradymonas</taxon>
    </lineage>
</organism>
<dbReference type="KEGG" id="bsed:DN745_00015"/>
<gene>
    <name evidence="1" type="ORF">DN745_00015</name>
</gene>
<dbReference type="RefSeq" id="WP_111330998.1">
    <property type="nucleotide sequence ID" value="NZ_CP030032.1"/>
</dbReference>
<dbReference type="InterPro" id="IPR017932">
    <property type="entry name" value="GATase_2_dom"/>
</dbReference>
<evidence type="ECO:0000313" key="2">
    <source>
        <dbReference type="Proteomes" id="UP000249799"/>
    </source>
</evidence>
<reference evidence="1 2" key="1">
    <citation type="submission" date="2018-06" db="EMBL/GenBank/DDBJ databases">
        <title>Lujinxingia sediminis gen. nov. sp. nov., a new facultative anaerobic member of the class Deltaproteobacteria, and proposal of Lujinxingaceae fam. nov.</title>
        <authorList>
            <person name="Guo L.-Y."/>
            <person name="Li C.-M."/>
            <person name="Wang S."/>
            <person name="Du Z.-J."/>
        </authorList>
    </citation>
    <scope>NUCLEOTIDE SEQUENCE [LARGE SCALE GENOMIC DNA]</scope>
    <source>
        <strain evidence="1 2">FA350</strain>
    </source>
</reference>
<dbReference type="SUPFAM" id="SSF56235">
    <property type="entry name" value="N-terminal nucleophile aminohydrolases (Ntn hydrolases)"/>
    <property type="match status" value="1"/>
</dbReference>
<dbReference type="Proteomes" id="UP000249799">
    <property type="component" value="Chromosome"/>
</dbReference>
<protein>
    <submittedName>
        <fullName evidence="1">Uncharacterized protein</fullName>
    </submittedName>
</protein>
<dbReference type="EMBL" id="CP030032">
    <property type="protein sequence ID" value="AWV87802.1"/>
    <property type="molecule type" value="Genomic_DNA"/>
</dbReference>
<dbReference type="OrthoDB" id="5495136at2"/>
<dbReference type="InterPro" id="IPR029055">
    <property type="entry name" value="Ntn_hydrolases_N"/>
</dbReference>
<evidence type="ECO:0000313" key="1">
    <source>
        <dbReference type="EMBL" id="AWV87802.1"/>
    </source>
</evidence>
<accession>A0A2Z4FFW4</accession>
<name>A0A2Z4FFW4_9DELT</name>
<sequence>MTQLLGYICSNSSLTAHAVNTVRREAWPEQATPWAATGFGWIQESRTLLRKHPHHGAPVDMLGLMADVSARSLVGHMSQNTNGGVDSLDLQPFRFRKWVYAQTGKIPQFESYRSDMLAETPDYLRRGVRGNTAAELLFLRFYHHMCENGALARGGVHGELIASALAETLSEAQRYRASQDEESLGLNIVAATERFLIAARTGPAMHMRLFKGMKHPAEEPLFAGHRPKTVEHPKFRAAFLASGLQPTQGDWRELAPQTITWVDPTWQTQVLPF</sequence>
<dbReference type="Gene3D" id="3.60.20.10">
    <property type="entry name" value="Glutamine Phosphoribosylpyrophosphate, subunit 1, domain 1"/>
    <property type="match status" value="1"/>
</dbReference>
<keyword evidence="2" id="KW-1185">Reference proteome</keyword>
<proteinExistence type="predicted"/>
<dbReference type="AlphaFoldDB" id="A0A2Z4FFW4"/>
<dbReference type="PROSITE" id="PS51278">
    <property type="entry name" value="GATASE_TYPE_2"/>
    <property type="match status" value="1"/>
</dbReference>